<protein>
    <submittedName>
        <fullName evidence="2">Uncharacterized protein</fullName>
    </submittedName>
</protein>
<accession>A0A0C9WV98</accession>
<dbReference type="EMBL" id="KN838724">
    <property type="protein sequence ID" value="KIJ96365.1"/>
    <property type="molecule type" value="Genomic_DNA"/>
</dbReference>
<name>A0A0C9WV98_9AGAR</name>
<gene>
    <name evidence="2" type="ORF">K443DRAFT_682380</name>
</gene>
<evidence type="ECO:0000313" key="3">
    <source>
        <dbReference type="Proteomes" id="UP000054477"/>
    </source>
</evidence>
<sequence length="84" mass="9442">MDATDEESDLEYPASDTPMGLDDKVVGSDLANRTSGNNDEEPYERSEESLAEFKKYGMVPPLTMQHECEEESEVDEDLKGKRPL</sequence>
<reference evidence="2 3" key="1">
    <citation type="submission" date="2014-04" db="EMBL/GenBank/DDBJ databases">
        <authorList>
            <consortium name="DOE Joint Genome Institute"/>
            <person name="Kuo A."/>
            <person name="Kohler A."/>
            <person name="Nagy L.G."/>
            <person name="Floudas D."/>
            <person name="Copeland A."/>
            <person name="Barry K.W."/>
            <person name="Cichocki N."/>
            <person name="Veneault-Fourrey C."/>
            <person name="LaButti K."/>
            <person name="Lindquist E.A."/>
            <person name="Lipzen A."/>
            <person name="Lundell T."/>
            <person name="Morin E."/>
            <person name="Murat C."/>
            <person name="Sun H."/>
            <person name="Tunlid A."/>
            <person name="Henrissat B."/>
            <person name="Grigoriev I.V."/>
            <person name="Hibbett D.S."/>
            <person name="Martin F."/>
            <person name="Nordberg H.P."/>
            <person name="Cantor M.N."/>
            <person name="Hua S.X."/>
        </authorList>
    </citation>
    <scope>NUCLEOTIDE SEQUENCE [LARGE SCALE GENOMIC DNA]</scope>
    <source>
        <strain evidence="2 3">LaAM-08-1</strain>
    </source>
</reference>
<organism evidence="2 3">
    <name type="scientific">Laccaria amethystina LaAM-08-1</name>
    <dbReference type="NCBI Taxonomy" id="1095629"/>
    <lineage>
        <taxon>Eukaryota</taxon>
        <taxon>Fungi</taxon>
        <taxon>Dikarya</taxon>
        <taxon>Basidiomycota</taxon>
        <taxon>Agaricomycotina</taxon>
        <taxon>Agaricomycetes</taxon>
        <taxon>Agaricomycetidae</taxon>
        <taxon>Agaricales</taxon>
        <taxon>Agaricineae</taxon>
        <taxon>Hydnangiaceae</taxon>
        <taxon>Laccaria</taxon>
    </lineage>
</organism>
<reference evidence="3" key="2">
    <citation type="submission" date="2015-01" db="EMBL/GenBank/DDBJ databases">
        <title>Evolutionary Origins and Diversification of the Mycorrhizal Mutualists.</title>
        <authorList>
            <consortium name="DOE Joint Genome Institute"/>
            <consortium name="Mycorrhizal Genomics Consortium"/>
            <person name="Kohler A."/>
            <person name="Kuo A."/>
            <person name="Nagy L.G."/>
            <person name="Floudas D."/>
            <person name="Copeland A."/>
            <person name="Barry K.W."/>
            <person name="Cichocki N."/>
            <person name="Veneault-Fourrey C."/>
            <person name="LaButti K."/>
            <person name="Lindquist E.A."/>
            <person name="Lipzen A."/>
            <person name="Lundell T."/>
            <person name="Morin E."/>
            <person name="Murat C."/>
            <person name="Riley R."/>
            <person name="Ohm R."/>
            <person name="Sun H."/>
            <person name="Tunlid A."/>
            <person name="Henrissat B."/>
            <person name="Grigoriev I.V."/>
            <person name="Hibbett D.S."/>
            <person name="Martin F."/>
        </authorList>
    </citation>
    <scope>NUCLEOTIDE SEQUENCE [LARGE SCALE GENOMIC DNA]</scope>
    <source>
        <strain evidence="3">LaAM-08-1</strain>
    </source>
</reference>
<evidence type="ECO:0000313" key="2">
    <source>
        <dbReference type="EMBL" id="KIJ96365.1"/>
    </source>
</evidence>
<keyword evidence="3" id="KW-1185">Reference proteome</keyword>
<dbReference type="AlphaFoldDB" id="A0A0C9WV98"/>
<evidence type="ECO:0000256" key="1">
    <source>
        <dbReference type="SAM" id="MobiDB-lite"/>
    </source>
</evidence>
<feature type="compositionally biased region" description="Acidic residues" evidence="1">
    <location>
        <begin position="1"/>
        <end position="10"/>
    </location>
</feature>
<feature type="region of interest" description="Disordered" evidence="1">
    <location>
        <begin position="1"/>
        <end position="45"/>
    </location>
</feature>
<dbReference type="HOGENOM" id="CLU_2527793_0_0_1"/>
<proteinExistence type="predicted"/>
<dbReference type="OrthoDB" id="10653479at2759"/>
<dbReference type="Proteomes" id="UP000054477">
    <property type="component" value="Unassembled WGS sequence"/>
</dbReference>